<reference evidence="1 2" key="1">
    <citation type="submission" date="2015-01" db="EMBL/GenBank/DDBJ databases">
        <title>Evolution of Trichinella species and genotypes.</title>
        <authorList>
            <person name="Korhonen P.K."/>
            <person name="Edoardo P."/>
            <person name="Giuseppe L.R."/>
            <person name="Gasser R.B."/>
        </authorList>
    </citation>
    <scope>NUCLEOTIDE SEQUENCE [LARGE SCALE GENOMIC DNA]</scope>
    <source>
        <strain evidence="1">ISS3</strain>
    </source>
</reference>
<dbReference type="Proteomes" id="UP000054776">
    <property type="component" value="Unassembled WGS sequence"/>
</dbReference>
<dbReference type="EMBL" id="JYDH01000836">
    <property type="protein sequence ID" value="KRY25611.1"/>
    <property type="molecule type" value="Genomic_DNA"/>
</dbReference>
<organism evidence="1 2">
    <name type="scientific">Trichinella spiralis</name>
    <name type="common">Trichina worm</name>
    <dbReference type="NCBI Taxonomy" id="6334"/>
    <lineage>
        <taxon>Eukaryota</taxon>
        <taxon>Metazoa</taxon>
        <taxon>Ecdysozoa</taxon>
        <taxon>Nematoda</taxon>
        <taxon>Enoplea</taxon>
        <taxon>Dorylaimia</taxon>
        <taxon>Trichinellida</taxon>
        <taxon>Trichinellidae</taxon>
        <taxon>Trichinella</taxon>
    </lineage>
</organism>
<accession>A0A0V1AL96</accession>
<keyword evidence="2" id="KW-1185">Reference proteome</keyword>
<feature type="non-terminal residue" evidence="1">
    <location>
        <position position="1"/>
    </location>
</feature>
<dbReference type="InParanoid" id="A0A0V1AL96"/>
<dbReference type="AlphaFoldDB" id="A0A0V1AL96"/>
<comment type="caution">
    <text evidence="1">The sequence shown here is derived from an EMBL/GenBank/DDBJ whole genome shotgun (WGS) entry which is preliminary data.</text>
</comment>
<evidence type="ECO:0000313" key="2">
    <source>
        <dbReference type="Proteomes" id="UP000054776"/>
    </source>
</evidence>
<gene>
    <name evidence="1" type="ORF">T01_10919</name>
</gene>
<sequence length="70" mass="8031">LKTLHKILLSSKPHEYVKLNAASTIQKAKNRALATVTFKRKSSEEQNYPKSTRTELLNLCQSQFAAIRRM</sequence>
<evidence type="ECO:0000313" key="1">
    <source>
        <dbReference type="EMBL" id="KRY25611.1"/>
    </source>
</evidence>
<proteinExistence type="predicted"/>
<feature type="non-terminal residue" evidence="1">
    <location>
        <position position="70"/>
    </location>
</feature>
<protein>
    <submittedName>
        <fullName evidence="1">Uncharacterized protein</fullName>
    </submittedName>
</protein>
<name>A0A0V1AL96_TRISP</name>